<proteinExistence type="inferred from homology"/>
<feature type="domain" description="PucR C-terminal helix-turn-helix" evidence="3">
    <location>
        <begin position="370"/>
        <end position="427"/>
    </location>
</feature>
<reference evidence="5 6" key="1">
    <citation type="journal article" date="2016" name="Int. J. Syst. Evol. Microbiol.">
        <title>Nocardioides albidus sp. nov., an actinobacterium isolated from garden soil.</title>
        <authorList>
            <person name="Singh H."/>
            <person name="Du J."/>
            <person name="Trinh H."/>
            <person name="Won K."/>
            <person name="Yang J.E."/>
            <person name="Yin C."/>
            <person name="Kook M."/>
            <person name="Yi T.H."/>
        </authorList>
    </citation>
    <scope>NUCLEOTIDE SEQUENCE [LARGE SCALE GENOMIC DNA]</scope>
    <source>
        <strain evidence="5 6">CCTCC AB 2015297</strain>
    </source>
</reference>
<sequence length="471" mass="51826">MRNDDVDPSPVTWMRHLRPDADVDATACGEELLVECRQTFGEHSEGVVAWAVGCTRSSIERAFEEFTGQPPTSEALLAVRREPEMAVIRCLLYVATHDVRYLGASNEIRSVIRHYVHHPLPEGMLIQGVHLYHRMVVSELLRAVDAILTAPDEKGRAMRELSDRAFHYWNVLATEVSEAYGEARREWSRSRDAEREAWVKSVFLGSADIDVATQKLGYRFRLTHTGIVVWSPRMAIDSAALADLTAKLLRAAGAIDILVLPDGHGRVVAWAAANGPLALEDIDRELPPTICLAFGTPGRGVDGFRTTHREAQAAMHISSLARASVGGSGATGYGDVELAYLLACDARLAHTFVRRELGPLCDSDDRTTALRQTLAQYLACDGSVARAARALHVARNTVGNRMNRIKELLGAERLAERRLEIECALRVMDAVGVLDPEKAAEPSEFSAERHPSQHGTDGRFDVARSPTAVMR</sequence>
<dbReference type="Pfam" id="PF13556">
    <property type="entry name" value="HTH_30"/>
    <property type="match status" value="1"/>
</dbReference>
<evidence type="ECO:0000313" key="6">
    <source>
        <dbReference type="Proteomes" id="UP000313231"/>
    </source>
</evidence>
<dbReference type="EMBL" id="VDMP01000027">
    <property type="protein sequence ID" value="TNM36460.1"/>
    <property type="molecule type" value="Genomic_DNA"/>
</dbReference>
<dbReference type="Pfam" id="PF17853">
    <property type="entry name" value="GGDEF_2"/>
    <property type="match status" value="1"/>
</dbReference>
<dbReference type="Proteomes" id="UP000313231">
    <property type="component" value="Unassembled WGS sequence"/>
</dbReference>
<dbReference type="InterPro" id="IPR041522">
    <property type="entry name" value="CdaR_GGDEF"/>
</dbReference>
<evidence type="ECO:0000259" key="3">
    <source>
        <dbReference type="Pfam" id="PF13556"/>
    </source>
</evidence>
<dbReference type="PANTHER" id="PTHR33744">
    <property type="entry name" value="CARBOHYDRATE DIACID REGULATOR"/>
    <property type="match status" value="1"/>
</dbReference>
<protein>
    <recommendedName>
        <fullName evidence="7">PucR family transcriptional regulator</fullName>
    </recommendedName>
</protein>
<comment type="caution">
    <text evidence="5">The sequence shown here is derived from an EMBL/GenBank/DDBJ whole genome shotgun (WGS) entry which is preliminary data.</text>
</comment>
<feature type="domain" description="CdaR GGDEF-like" evidence="4">
    <location>
        <begin position="208"/>
        <end position="316"/>
    </location>
</feature>
<dbReference type="AlphaFoldDB" id="A0A5C4VKU6"/>
<evidence type="ECO:0000256" key="1">
    <source>
        <dbReference type="ARBA" id="ARBA00006754"/>
    </source>
</evidence>
<feature type="compositionally biased region" description="Basic and acidic residues" evidence="2">
    <location>
        <begin position="439"/>
        <end position="462"/>
    </location>
</feature>
<dbReference type="InterPro" id="IPR042070">
    <property type="entry name" value="PucR_C-HTH_sf"/>
</dbReference>
<organism evidence="5 6">
    <name type="scientific">Nocardioides albidus</name>
    <dbReference type="NCBI Taxonomy" id="1517589"/>
    <lineage>
        <taxon>Bacteria</taxon>
        <taxon>Bacillati</taxon>
        <taxon>Actinomycetota</taxon>
        <taxon>Actinomycetes</taxon>
        <taxon>Propionibacteriales</taxon>
        <taxon>Nocardioidaceae</taxon>
        <taxon>Nocardioides</taxon>
    </lineage>
</organism>
<name>A0A5C4VKU6_9ACTN</name>
<evidence type="ECO:0000256" key="2">
    <source>
        <dbReference type="SAM" id="MobiDB-lite"/>
    </source>
</evidence>
<comment type="similarity">
    <text evidence="1">Belongs to the CdaR family.</text>
</comment>
<evidence type="ECO:0000313" key="5">
    <source>
        <dbReference type="EMBL" id="TNM36460.1"/>
    </source>
</evidence>
<dbReference type="InterPro" id="IPR051448">
    <property type="entry name" value="CdaR-like_regulators"/>
</dbReference>
<dbReference type="InterPro" id="IPR025736">
    <property type="entry name" value="PucR_C-HTH_dom"/>
</dbReference>
<keyword evidence="6" id="KW-1185">Reference proteome</keyword>
<evidence type="ECO:0008006" key="7">
    <source>
        <dbReference type="Google" id="ProtNLM"/>
    </source>
</evidence>
<feature type="region of interest" description="Disordered" evidence="2">
    <location>
        <begin position="439"/>
        <end position="471"/>
    </location>
</feature>
<gene>
    <name evidence="5" type="ORF">FHP29_20185</name>
</gene>
<dbReference type="Gene3D" id="1.10.10.2840">
    <property type="entry name" value="PucR C-terminal helix-turn-helix domain"/>
    <property type="match status" value="1"/>
</dbReference>
<evidence type="ECO:0000259" key="4">
    <source>
        <dbReference type="Pfam" id="PF17853"/>
    </source>
</evidence>
<dbReference type="PANTHER" id="PTHR33744:SF1">
    <property type="entry name" value="DNA-BINDING TRANSCRIPTIONAL ACTIVATOR ADER"/>
    <property type="match status" value="1"/>
</dbReference>
<accession>A0A5C4VKU6</accession>